<keyword evidence="1" id="KW-0521">NADP</keyword>
<dbReference type="Gene3D" id="3.40.50.720">
    <property type="entry name" value="NAD(P)-binding Rossmann-like Domain"/>
    <property type="match status" value="1"/>
</dbReference>
<dbReference type="PROSITE" id="PS50888">
    <property type="entry name" value="BHLH"/>
    <property type="match status" value="1"/>
</dbReference>
<feature type="domain" description="BHLH" evidence="4">
    <location>
        <begin position="344"/>
        <end position="398"/>
    </location>
</feature>
<dbReference type="EMBL" id="MRCU01000002">
    <property type="protein sequence ID" value="RKK24967.1"/>
    <property type="molecule type" value="Genomic_DNA"/>
</dbReference>
<comment type="caution">
    <text evidence="5">The sequence shown here is derived from an EMBL/GenBank/DDBJ whole genome shotgun (WGS) entry which is preliminary data.</text>
</comment>
<dbReference type="PANTHER" id="PTHR47706:SF9">
    <property type="entry name" value="NMRA-LIKE DOMAIN-CONTAINING PROTEIN-RELATED"/>
    <property type="match status" value="1"/>
</dbReference>
<dbReference type="CDD" id="cd00083">
    <property type="entry name" value="bHLH_SF"/>
    <property type="match status" value="1"/>
</dbReference>
<dbReference type="InterPro" id="IPR036291">
    <property type="entry name" value="NAD(P)-bd_dom_sf"/>
</dbReference>
<dbReference type="GO" id="GO:0016491">
    <property type="term" value="F:oxidoreductase activity"/>
    <property type="evidence" value="ECO:0007669"/>
    <property type="project" value="UniProtKB-KW"/>
</dbReference>
<evidence type="ECO:0000256" key="2">
    <source>
        <dbReference type="ARBA" id="ARBA00023002"/>
    </source>
</evidence>
<dbReference type="InterPro" id="IPR045312">
    <property type="entry name" value="PCBER-like"/>
</dbReference>
<accession>A0A3L6NYL4</accession>
<proteinExistence type="predicted"/>
<evidence type="ECO:0000259" key="4">
    <source>
        <dbReference type="PROSITE" id="PS50888"/>
    </source>
</evidence>
<dbReference type="InterPro" id="IPR051609">
    <property type="entry name" value="NmrA/Isoflavone_reductase-like"/>
</dbReference>
<dbReference type="AlphaFoldDB" id="A0A3L6NYL4"/>
<evidence type="ECO:0000256" key="3">
    <source>
        <dbReference type="SAM" id="MobiDB-lite"/>
    </source>
</evidence>
<dbReference type="Pfam" id="PF05368">
    <property type="entry name" value="NmrA"/>
    <property type="match status" value="1"/>
</dbReference>
<keyword evidence="2" id="KW-0560">Oxidoreductase</keyword>
<dbReference type="PANTHER" id="PTHR47706">
    <property type="entry name" value="NMRA-LIKE FAMILY PROTEIN"/>
    <property type="match status" value="1"/>
</dbReference>
<name>A0A3L6NYL4_FUSOX</name>
<dbReference type="Proteomes" id="UP000270866">
    <property type="component" value="Chromosome 4"/>
</dbReference>
<feature type="region of interest" description="Disordered" evidence="3">
    <location>
        <begin position="317"/>
        <end position="336"/>
    </location>
</feature>
<dbReference type="InterPro" id="IPR008030">
    <property type="entry name" value="NmrA-like"/>
</dbReference>
<dbReference type="Gene3D" id="3.90.25.10">
    <property type="entry name" value="UDP-galactose 4-epimerase, domain 1"/>
    <property type="match status" value="1"/>
</dbReference>
<dbReference type="SUPFAM" id="SSF47459">
    <property type="entry name" value="HLH, helix-loop-helix DNA-binding domain"/>
    <property type="match status" value="1"/>
</dbReference>
<sequence length="617" mass="67917">MSSPLRKVAIVGASGRIGAFIFKSLHRSNKFDITVINRFGSKPAEYPEPTKVVQVHDEYPPLEMVQAFRGHDAVVLALGFAAEEHLPELARASVEAGVKRLIASGYGVDTTNEEAVKIFPVAAAKARMVEHLKFLEQPSWSWTEVACGAFLDFCIQVDFFGIKPEAKTAEILDDGNAKFTATTRDGVGQAVVGILGHPEETANRIVYISSTELSLNDVLEAEQKLVGKEGWKITNVKTDEEIAKAQKIVATATEMMPRMRATGRLGLAVNVQDRFEANFERRGILDNDLLGVPQESIEEVVARVSQRQMLAAARAELASGDSGAGPNGASTKPPKKRVRNFTADDRAAHRIFEKKRRELFRERLNDLAKELPALAGKNPARLSKHDVIDESISRHQFERTACLDVIQAYRAMVRERDELLAEVNTWRATAAMPERRSTSTQMNLDDLGKLETRIRGQQAEGFRADVHDSAPLDTSYTVVNDPTSQPSFSPPTNSIHPAPVPHTTLLGNEEASLIQSSSFDPTGPIPHSDELINQTMALMETQHLPNQAMMMPLKNMNESSVDAIAETQLENGRPISNMHDFLADTSGDQMSLAGWGTDFPLSAMDFGPDTTLQQYCF</sequence>
<dbReference type="InterPro" id="IPR036638">
    <property type="entry name" value="HLH_DNA-bd_sf"/>
</dbReference>
<dbReference type="SUPFAM" id="SSF51735">
    <property type="entry name" value="NAD(P)-binding Rossmann-fold domains"/>
    <property type="match status" value="1"/>
</dbReference>
<evidence type="ECO:0000256" key="1">
    <source>
        <dbReference type="ARBA" id="ARBA00022857"/>
    </source>
</evidence>
<dbReference type="CDD" id="cd05259">
    <property type="entry name" value="PCBER_SDR_a"/>
    <property type="match status" value="1"/>
</dbReference>
<organism evidence="5">
    <name type="scientific">Fusarium oxysporum f. sp. cepae</name>
    <dbReference type="NCBI Taxonomy" id="396571"/>
    <lineage>
        <taxon>Eukaryota</taxon>
        <taxon>Fungi</taxon>
        <taxon>Dikarya</taxon>
        <taxon>Ascomycota</taxon>
        <taxon>Pezizomycotina</taxon>
        <taxon>Sordariomycetes</taxon>
        <taxon>Hypocreomycetidae</taxon>
        <taxon>Hypocreales</taxon>
        <taxon>Nectriaceae</taxon>
        <taxon>Fusarium</taxon>
        <taxon>Fusarium oxysporum species complex</taxon>
    </lineage>
</organism>
<reference evidence="5" key="1">
    <citation type="journal article" date="2018" name="Sci. Rep.">
        <title>Characterisation of pathogen-specific regions and novel effector candidates in Fusarium oxysporum f. sp. cepae.</title>
        <authorList>
            <person name="Armitage A.D."/>
            <person name="Taylor A."/>
            <person name="Sobczyk M.K."/>
            <person name="Baxter L."/>
            <person name="Greenfield B.P."/>
            <person name="Bates H.J."/>
            <person name="Wilson F."/>
            <person name="Jackson A.C."/>
            <person name="Ott S."/>
            <person name="Harrison R.J."/>
            <person name="Clarkson J.P."/>
        </authorList>
    </citation>
    <scope>NUCLEOTIDE SEQUENCE [LARGE SCALE GENOMIC DNA]</scope>
    <source>
        <strain evidence="5">FoC_Fus2</strain>
    </source>
</reference>
<dbReference type="InterPro" id="IPR011598">
    <property type="entry name" value="bHLH_dom"/>
</dbReference>
<protein>
    <recommendedName>
        <fullName evidence="4">BHLH domain-containing protein</fullName>
    </recommendedName>
</protein>
<evidence type="ECO:0000313" key="5">
    <source>
        <dbReference type="EMBL" id="RKK24967.1"/>
    </source>
</evidence>
<gene>
    <name evidence="5" type="ORF">BFJ65_g2886</name>
</gene>
<dbReference type="GO" id="GO:0046983">
    <property type="term" value="F:protein dimerization activity"/>
    <property type="evidence" value="ECO:0007669"/>
    <property type="project" value="InterPro"/>
</dbReference>